<dbReference type="InterPro" id="IPR039418">
    <property type="entry name" value="LexA-like"/>
</dbReference>
<keyword evidence="9" id="KW-0808">Transferase</keyword>
<dbReference type="Gene3D" id="2.10.109.10">
    <property type="entry name" value="Umud Fragment, subunit A"/>
    <property type="match status" value="1"/>
</dbReference>
<dbReference type="EMBL" id="JBANFI010000005">
    <property type="protein sequence ID" value="MFK7161221.1"/>
    <property type="molecule type" value="Genomic_DNA"/>
</dbReference>
<evidence type="ECO:0000256" key="4">
    <source>
        <dbReference type="ARBA" id="ARBA00022813"/>
    </source>
</evidence>
<dbReference type="EC" id="2.7.7.7" evidence="9"/>
<keyword evidence="4 7" id="KW-0068">Autocatalytic cleavage</keyword>
<evidence type="ECO:0000313" key="9">
    <source>
        <dbReference type="EMBL" id="MFK7161221.1"/>
    </source>
</evidence>
<dbReference type="InterPro" id="IPR036286">
    <property type="entry name" value="LexA/Signal_pep-like_sf"/>
</dbReference>
<dbReference type="GO" id="GO:0003887">
    <property type="term" value="F:DNA-directed DNA polymerase activity"/>
    <property type="evidence" value="ECO:0007669"/>
    <property type="project" value="UniProtKB-EC"/>
</dbReference>
<name>A0ABW8PY57_9GAMM</name>
<comment type="similarity">
    <text evidence="1 7">Belongs to the peptidase S24 family.</text>
</comment>
<accession>A0ABW8PY57</accession>
<dbReference type="InterPro" id="IPR015927">
    <property type="entry name" value="Peptidase_S24_S26A/B/C"/>
</dbReference>
<dbReference type="InterPro" id="IPR006197">
    <property type="entry name" value="Peptidase_S24_LexA"/>
</dbReference>
<proteinExistence type="inferred from homology"/>
<evidence type="ECO:0000256" key="2">
    <source>
        <dbReference type="ARBA" id="ARBA00022763"/>
    </source>
</evidence>
<feature type="domain" description="Peptidase S24/S26A/S26B/S26C" evidence="8">
    <location>
        <begin position="21"/>
        <end position="136"/>
    </location>
</feature>
<reference evidence="9 10" key="1">
    <citation type="submission" date="2024-02" db="EMBL/GenBank/DDBJ databases">
        <title>Marinospirillum sp. MEB 164 isolated from Lonar lake sediment.</title>
        <authorList>
            <person name="Joshi A."/>
            <person name="Thite S."/>
        </authorList>
    </citation>
    <scope>NUCLEOTIDE SEQUENCE [LARGE SCALE GENOMIC DNA]</scope>
    <source>
        <strain evidence="9 10">MEB164</strain>
    </source>
</reference>
<keyword evidence="6" id="KW-0742">SOS response</keyword>
<gene>
    <name evidence="9" type="primary">umuD</name>
    <name evidence="9" type="ORF">V6U78_09255</name>
</gene>
<organism evidence="9 10">
    <name type="scientific">Marinospirillum alkalitolerans</name>
    <dbReference type="NCBI Taxonomy" id="3123374"/>
    <lineage>
        <taxon>Bacteria</taxon>
        <taxon>Pseudomonadati</taxon>
        <taxon>Pseudomonadota</taxon>
        <taxon>Gammaproteobacteria</taxon>
        <taxon>Oceanospirillales</taxon>
        <taxon>Oceanospirillaceae</taxon>
        <taxon>Marinospirillum</taxon>
    </lineage>
</organism>
<dbReference type="NCBIfam" id="NF007621">
    <property type="entry name" value="PRK10276.1"/>
    <property type="match status" value="1"/>
</dbReference>
<evidence type="ECO:0000256" key="3">
    <source>
        <dbReference type="ARBA" id="ARBA00022801"/>
    </source>
</evidence>
<evidence type="ECO:0000256" key="6">
    <source>
        <dbReference type="ARBA" id="ARBA00023236"/>
    </source>
</evidence>
<evidence type="ECO:0000256" key="1">
    <source>
        <dbReference type="ARBA" id="ARBA00007484"/>
    </source>
</evidence>
<dbReference type="CDD" id="cd06529">
    <property type="entry name" value="S24_LexA-like"/>
    <property type="match status" value="1"/>
</dbReference>
<dbReference type="Pfam" id="PF00717">
    <property type="entry name" value="Peptidase_S24"/>
    <property type="match status" value="1"/>
</dbReference>
<dbReference type="RefSeq" id="WP_405339706.1">
    <property type="nucleotide sequence ID" value="NZ_JBANFI010000005.1"/>
</dbReference>
<keyword evidence="3 7" id="KW-0378">Hydrolase</keyword>
<dbReference type="Proteomes" id="UP001621714">
    <property type="component" value="Unassembled WGS sequence"/>
</dbReference>
<keyword evidence="10" id="KW-1185">Reference proteome</keyword>
<evidence type="ECO:0000256" key="5">
    <source>
        <dbReference type="ARBA" id="ARBA00023204"/>
    </source>
</evidence>
<comment type="caution">
    <text evidence="9">The sequence shown here is derived from an EMBL/GenBank/DDBJ whole genome shotgun (WGS) entry which is preliminary data.</text>
</comment>
<keyword evidence="9" id="KW-0548">Nucleotidyltransferase</keyword>
<evidence type="ECO:0000259" key="8">
    <source>
        <dbReference type="Pfam" id="PF00717"/>
    </source>
</evidence>
<evidence type="ECO:0000256" key="7">
    <source>
        <dbReference type="RuleBase" id="RU003991"/>
    </source>
</evidence>
<dbReference type="SUPFAM" id="SSF51306">
    <property type="entry name" value="LexA/Signal peptidase"/>
    <property type="match status" value="1"/>
</dbReference>
<keyword evidence="5" id="KW-0234">DNA repair</keyword>
<dbReference type="PANTHER" id="PTHR33516">
    <property type="entry name" value="LEXA REPRESSOR"/>
    <property type="match status" value="1"/>
</dbReference>
<evidence type="ECO:0000313" key="10">
    <source>
        <dbReference type="Proteomes" id="UP001621714"/>
    </source>
</evidence>
<protein>
    <submittedName>
        <fullName evidence="9">Translesion error-prone DNA polymerase V autoproteolytic subunit</fullName>
        <ecNumber evidence="9">2.7.7.7</ecNumber>
    </submittedName>
</protein>
<dbReference type="InterPro" id="IPR050077">
    <property type="entry name" value="LexA_repressor"/>
</dbReference>
<dbReference type="PRINTS" id="PR00726">
    <property type="entry name" value="LEXASERPTASE"/>
</dbReference>
<sequence>MTPSIDWLGQALVQESRLAIPLYQDAVSAGFPSPAQEDVERTLDLNTLCIQHPAATFFVRAQGESMIEAGIFAGDILVVDRALTARHGDIVIARLFGEHTVKELALRPQVRLVPRHAGWPEIPIPEGADLEILGVVTFVLHALRGAG</sequence>
<dbReference type="PANTHER" id="PTHR33516:SF2">
    <property type="entry name" value="LEXA REPRESSOR-RELATED"/>
    <property type="match status" value="1"/>
</dbReference>
<keyword evidence="2" id="KW-0227">DNA damage</keyword>